<dbReference type="KEGG" id="dwi:6645687"/>
<dbReference type="OrthoDB" id="1936594at2759"/>
<gene>
    <name evidence="4" type="primary">Dwil\GK20574</name>
    <name evidence="4" type="ORF">Dwil_GK20574</name>
</gene>
<keyword evidence="1" id="KW-0677">Repeat</keyword>
<dbReference type="SMART" id="SM00028">
    <property type="entry name" value="TPR"/>
    <property type="match status" value="3"/>
</dbReference>
<organism evidence="5">
    <name type="scientific">Drosophila willistoni</name>
    <name type="common">Fruit fly</name>
    <dbReference type="NCBI Taxonomy" id="7260"/>
    <lineage>
        <taxon>Eukaryota</taxon>
        <taxon>Metazoa</taxon>
        <taxon>Ecdysozoa</taxon>
        <taxon>Arthropoda</taxon>
        <taxon>Hexapoda</taxon>
        <taxon>Insecta</taxon>
        <taxon>Pterygota</taxon>
        <taxon>Neoptera</taxon>
        <taxon>Endopterygota</taxon>
        <taxon>Diptera</taxon>
        <taxon>Brachycera</taxon>
        <taxon>Muscomorpha</taxon>
        <taxon>Ephydroidea</taxon>
        <taxon>Drosophilidae</taxon>
        <taxon>Drosophila</taxon>
        <taxon>Sophophora</taxon>
    </lineage>
</organism>
<dbReference type="OMA" id="NNRYARA"/>
<keyword evidence="2" id="KW-0802">TPR repeat</keyword>
<name>B4N5G5_DROWI</name>
<evidence type="ECO:0000256" key="1">
    <source>
        <dbReference type="ARBA" id="ARBA00022737"/>
    </source>
</evidence>
<dbReference type="SMR" id="B4N5G5"/>
<evidence type="ECO:0000256" key="2">
    <source>
        <dbReference type="ARBA" id="ARBA00022803"/>
    </source>
</evidence>
<evidence type="ECO:0000313" key="4">
    <source>
        <dbReference type="EMBL" id="EDW79604.1"/>
    </source>
</evidence>
<dbReference type="InterPro" id="IPR044244">
    <property type="entry name" value="TTC27/Emw1"/>
</dbReference>
<evidence type="ECO:0000256" key="3">
    <source>
        <dbReference type="ARBA" id="ARBA00024020"/>
    </source>
</evidence>
<dbReference type="InterPro" id="IPR019734">
    <property type="entry name" value="TPR_rpt"/>
</dbReference>
<reference evidence="4 5" key="1">
    <citation type="journal article" date="2007" name="Nature">
        <title>Evolution of genes and genomes on the Drosophila phylogeny.</title>
        <authorList>
            <consortium name="Drosophila 12 Genomes Consortium"/>
            <person name="Clark A.G."/>
            <person name="Eisen M.B."/>
            <person name="Smith D.R."/>
            <person name="Bergman C.M."/>
            <person name="Oliver B."/>
            <person name="Markow T.A."/>
            <person name="Kaufman T.C."/>
            <person name="Kellis M."/>
            <person name="Gelbart W."/>
            <person name="Iyer V.N."/>
            <person name="Pollard D.A."/>
            <person name="Sackton T.B."/>
            <person name="Larracuente A.M."/>
            <person name="Singh N.D."/>
            <person name="Abad J.P."/>
            <person name="Abt D.N."/>
            <person name="Adryan B."/>
            <person name="Aguade M."/>
            <person name="Akashi H."/>
            <person name="Anderson W.W."/>
            <person name="Aquadro C.F."/>
            <person name="Ardell D.H."/>
            <person name="Arguello R."/>
            <person name="Artieri C.G."/>
            <person name="Barbash D.A."/>
            <person name="Barker D."/>
            <person name="Barsanti P."/>
            <person name="Batterham P."/>
            <person name="Batzoglou S."/>
            <person name="Begun D."/>
            <person name="Bhutkar A."/>
            <person name="Blanco E."/>
            <person name="Bosak S.A."/>
            <person name="Bradley R.K."/>
            <person name="Brand A.D."/>
            <person name="Brent M.R."/>
            <person name="Brooks A.N."/>
            <person name="Brown R.H."/>
            <person name="Butlin R.K."/>
            <person name="Caggese C."/>
            <person name="Calvi B.R."/>
            <person name="Bernardo de Carvalho A."/>
            <person name="Caspi A."/>
            <person name="Castrezana S."/>
            <person name="Celniker S.E."/>
            <person name="Chang J.L."/>
            <person name="Chapple C."/>
            <person name="Chatterji S."/>
            <person name="Chinwalla A."/>
            <person name="Civetta A."/>
            <person name="Clifton S.W."/>
            <person name="Comeron J.M."/>
            <person name="Costello J.C."/>
            <person name="Coyne J.A."/>
            <person name="Daub J."/>
            <person name="David R.G."/>
            <person name="Delcher A.L."/>
            <person name="Delehaunty K."/>
            <person name="Do C.B."/>
            <person name="Ebling H."/>
            <person name="Edwards K."/>
            <person name="Eickbush T."/>
            <person name="Evans J.D."/>
            <person name="Filipski A."/>
            <person name="Findeiss S."/>
            <person name="Freyhult E."/>
            <person name="Fulton L."/>
            <person name="Fulton R."/>
            <person name="Garcia A.C."/>
            <person name="Gardiner A."/>
            <person name="Garfield D.A."/>
            <person name="Garvin B.E."/>
            <person name="Gibson G."/>
            <person name="Gilbert D."/>
            <person name="Gnerre S."/>
            <person name="Godfrey J."/>
            <person name="Good R."/>
            <person name="Gotea V."/>
            <person name="Gravely B."/>
            <person name="Greenberg A.J."/>
            <person name="Griffiths-Jones S."/>
            <person name="Gross S."/>
            <person name="Guigo R."/>
            <person name="Gustafson E.A."/>
            <person name="Haerty W."/>
            <person name="Hahn M.W."/>
            <person name="Halligan D.L."/>
            <person name="Halpern A.L."/>
            <person name="Halter G.M."/>
            <person name="Han M.V."/>
            <person name="Heger A."/>
            <person name="Hillier L."/>
            <person name="Hinrichs A.S."/>
            <person name="Holmes I."/>
            <person name="Hoskins R.A."/>
            <person name="Hubisz M.J."/>
            <person name="Hultmark D."/>
            <person name="Huntley M.A."/>
            <person name="Jaffe D.B."/>
            <person name="Jagadeeshan S."/>
            <person name="Jeck W.R."/>
            <person name="Johnson J."/>
            <person name="Jones C.D."/>
            <person name="Jordan W.C."/>
            <person name="Karpen G.H."/>
            <person name="Kataoka E."/>
            <person name="Keightley P.D."/>
            <person name="Kheradpour P."/>
            <person name="Kirkness E.F."/>
            <person name="Koerich L.B."/>
            <person name="Kristiansen K."/>
            <person name="Kudrna D."/>
            <person name="Kulathinal R.J."/>
            <person name="Kumar S."/>
            <person name="Kwok R."/>
            <person name="Lander E."/>
            <person name="Langley C.H."/>
            <person name="Lapoint R."/>
            <person name="Lazzaro B.P."/>
            <person name="Lee S.J."/>
            <person name="Levesque L."/>
            <person name="Li R."/>
            <person name="Lin C.F."/>
            <person name="Lin M.F."/>
            <person name="Lindblad-Toh K."/>
            <person name="Llopart A."/>
            <person name="Long M."/>
            <person name="Low L."/>
            <person name="Lozovsky E."/>
            <person name="Lu J."/>
            <person name="Luo M."/>
            <person name="Machado C.A."/>
            <person name="Makalowski W."/>
            <person name="Marzo M."/>
            <person name="Matsuda M."/>
            <person name="Matzkin L."/>
            <person name="McAllister B."/>
            <person name="McBride C.S."/>
            <person name="McKernan B."/>
            <person name="McKernan K."/>
            <person name="Mendez-Lago M."/>
            <person name="Minx P."/>
            <person name="Mollenhauer M.U."/>
            <person name="Montooth K."/>
            <person name="Mount S.M."/>
            <person name="Mu X."/>
            <person name="Myers E."/>
            <person name="Negre B."/>
            <person name="Newfeld S."/>
            <person name="Nielsen R."/>
            <person name="Noor M.A."/>
            <person name="O'Grady P."/>
            <person name="Pachter L."/>
            <person name="Papaceit M."/>
            <person name="Parisi M.J."/>
            <person name="Parisi M."/>
            <person name="Parts L."/>
            <person name="Pedersen J.S."/>
            <person name="Pesole G."/>
            <person name="Phillippy A.M."/>
            <person name="Ponting C.P."/>
            <person name="Pop M."/>
            <person name="Porcelli D."/>
            <person name="Powell J.R."/>
            <person name="Prohaska S."/>
            <person name="Pruitt K."/>
            <person name="Puig M."/>
            <person name="Quesneville H."/>
            <person name="Ram K.R."/>
            <person name="Rand D."/>
            <person name="Rasmussen M.D."/>
            <person name="Reed L.K."/>
            <person name="Reenan R."/>
            <person name="Reily A."/>
            <person name="Remington K.A."/>
            <person name="Rieger T.T."/>
            <person name="Ritchie M.G."/>
            <person name="Robin C."/>
            <person name="Rogers Y.H."/>
            <person name="Rohde C."/>
            <person name="Rozas J."/>
            <person name="Rubenfield M.J."/>
            <person name="Ruiz A."/>
            <person name="Russo S."/>
            <person name="Salzberg S.L."/>
            <person name="Sanchez-Gracia A."/>
            <person name="Saranga D.J."/>
            <person name="Sato H."/>
            <person name="Schaeffer S.W."/>
            <person name="Schatz M.C."/>
            <person name="Schlenke T."/>
            <person name="Schwartz R."/>
            <person name="Segarra C."/>
            <person name="Singh R.S."/>
            <person name="Sirot L."/>
            <person name="Sirota M."/>
            <person name="Sisneros N.B."/>
            <person name="Smith C.D."/>
            <person name="Smith T.F."/>
            <person name="Spieth J."/>
            <person name="Stage D.E."/>
            <person name="Stark A."/>
            <person name="Stephan W."/>
            <person name="Strausberg R.L."/>
            <person name="Strempel S."/>
            <person name="Sturgill D."/>
            <person name="Sutton G."/>
            <person name="Sutton G.G."/>
            <person name="Tao W."/>
            <person name="Teichmann S."/>
            <person name="Tobari Y.N."/>
            <person name="Tomimura Y."/>
            <person name="Tsolas J.M."/>
            <person name="Valente V.L."/>
            <person name="Venter E."/>
            <person name="Venter J.C."/>
            <person name="Vicario S."/>
            <person name="Vieira F.G."/>
            <person name="Vilella A.J."/>
            <person name="Villasante A."/>
            <person name="Walenz B."/>
            <person name="Wang J."/>
            <person name="Wasserman M."/>
            <person name="Watts T."/>
            <person name="Wilson D."/>
            <person name="Wilson R.K."/>
            <person name="Wing R.A."/>
            <person name="Wolfner M.F."/>
            <person name="Wong A."/>
            <person name="Wong G.K."/>
            <person name="Wu C.I."/>
            <person name="Wu G."/>
            <person name="Yamamoto D."/>
            <person name="Yang H.P."/>
            <person name="Yang S.P."/>
            <person name="Yorke J.A."/>
            <person name="Yoshida K."/>
            <person name="Zdobnov E."/>
            <person name="Zhang P."/>
            <person name="Zhang Y."/>
            <person name="Zimin A.V."/>
            <person name="Baldwin J."/>
            <person name="Abdouelleil A."/>
            <person name="Abdulkadir J."/>
            <person name="Abebe A."/>
            <person name="Abera B."/>
            <person name="Abreu J."/>
            <person name="Acer S.C."/>
            <person name="Aftuck L."/>
            <person name="Alexander A."/>
            <person name="An P."/>
            <person name="Anderson E."/>
            <person name="Anderson S."/>
            <person name="Arachi H."/>
            <person name="Azer M."/>
            <person name="Bachantsang P."/>
            <person name="Barry A."/>
            <person name="Bayul T."/>
            <person name="Berlin A."/>
            <person name="Bessette D."/>
            <person name="Bloom T."/>
            <person name="Blye J."/>
            <person name="Boguslavskiy L."/>
            <person name="Bonnet C."/>
            <person name="Boukhgalter B."/>
            <person name="Bourzgui I."/>
            <person name="Brown A."/>
            <person name="Cahill P."/>
            <person name="Channer S."/>
            <person name="Cheshatsang Y."/>
            <person name="Chuda L."/>
            <person name="Citroen M."/>
            <person name="Collymore A."/>
            <person name="Cooke P."/>
            <person name="Costello M."/>
            <person name="D'Aco K."/>
            <person name="Daza R."/>
            <person name="De Haan G."/>
            <person name="DeGray S."/>
            <person name="DeMaso C."/>
            <person name="Dhargay N."/>
            <person name="Dooley K."/>
            <person name="Dooley E."/>
            <person name="Doricent M."/>
            <person name="Dorje P."/>
            <person name="Dorjee K."/>
            <person name="Dupes A."/>
            <person name="Elong R."/>
            <person name="Falk J."/>
            <person name="Farina A."/>
            <person name="Faro S."/>
            <person name="Ferguson D."/>
            <person name="Fisher S."/>
            <person name="Foley C.D."/>
            <person name="Franke A."/>
            <person name="Friedrich D."/>
            <person name="Gadbois L."/>
            <person name="Gearin G."/>
            <person name="Gearin C.R."/>
            <person name="Giannoukos G."/>
            <person name="Goode T."/>
            <person name="Graham J."/>
            <person name="Grandbois E."/>
            <person name="Grewal S."/>
            <person name="Gyaltsen K."/>
            <person name="Hafez N."/>
            <person name="Hagos B."/>
            <person name="Hall J."/>
            <person name="Henson C."/>
            <person name="Hollinger A."/>
            <person name="Honan T."/>
            <person name="Huard M.D."/>
            <person name="Hughes L."/>
            <person name="Hurhula B."/>
            <person name="Husby M.E."/>
            <person name="Kamat A."/>
            <person name="Kanga B."/>
            <person name="Kashin S."/>
            <person name="Khazanovich D."/>
            <person name="Kisner P."/>
            <person name="Lance K."/>
            <person name="Lara M."/>
            <person name="Lee W."/>
            <person name="Lennon N."/>
            <person name="Letendre F."/>
            <person name="LeVine R."/>
            <person name="Lipovsky A."/>
            <person name="Liu X."/>
            <person name="Liu J."/>
            <person name="Liu S."/>
            <person name="Lokyitsang T."/>
            <person name="Lokyitsang Y."/>
            <person name="Lubonja R."/>
            <person name="Lui A."/>
            <person name="MacDonald P."/>
            <person name="Magnisalis V."/>
            <person name="Maru K."/>
            <person name="Matthews C."/>
            <person name="McCusker W."/>
            <person name="McDonough S."/>
            <person name="Mehta T."/>
            <person name="Meldrim J."/>
            <person name="Meneus L."/>
            <person name="Mihai O."/>
            <person name="Mihalev A."/>
            <person name="Mihova T."/>
            <person name="Mittelman R."/>
            <person name="Mlenga V."/>
            <person name="Montmayeur A."/>
            <person name="Mulrain L."/>
            <person name="Navidi A."/>
            <person name="Naylor J."/>
            <person name="Negash T."/>
            <person name="Nguyen T."/>
            <person name="Nguyen N."/>
            <person name="Nicol R."/>
            <person name="Norbu C."/>
            <person name="Norbu N."/>
            <person name="Novod N."/>
            <person name="O'Neill B."/>
            <person name="Osman S."/>
            <person name="Markiewicz E."/>
            <person name="Oyono O.L."/>
            <person name="Patti C."/>
            <person name="Phunkhang P."/>
            <person name="Pierre F."/>
            <person name="Priest M."/>
            <person name="Raghuraman S."/>
            <person name="Rege F."/>
            <person name="Reyes R."/>
            <person name="Rise C."/>
            <person name="Rogov P."/>
            <person name="Ross K."/>
            <person name="Ryan E."/>
            <person name="Settipalli S."/>
            <person name="Shea T."/>
            <person name="Sherpa N."/>
            <person name="Shi L."/>
            <person name="Shih D."/>
            <person name="Sparrow T."/>
            <person name="Spaulding J."/>
            <person name="Stalker J."/>
            <person name="Stange-Thomann N."/>
            <person name="Stavropoulos S."/>
            <person name="Stone C."/>
            <person name="Strader C."/>
            <person name="Tesfaye S."/>
            <person name="Thomson T."/>
            <person name="Thoulutsang Y."/>
            <person name="Thoulutsang D."/>
            <person name="Topham K."/>
            <person name="Topping I."/>
            <person name="Tsamla T."/>
            <person name="Vassiliev H."/>
            <person name="Vo A."/>
            <person name="Wangchuk T."/>
            <person name="Wangdi T."/>
            <person name="Weiand M."/>
            <person name="Wilkinson J."/>
            <person name="Wilson A."/>
            <person name="Yadav S."/>
            <person name="Young G."/>
            <person name="Yu Q."/>
            <person name="Zembek L."/>
            <person name="Zhong D."/>
            <person name="Zimmer A."/>
            <person name="Zwirko Z."/>
            <person name="Jaffe D.B."/>
            <person name="Alvarez P."/>
            <person name="Brockman W."/>
            <person name="Butler J."/>
            <person name="Chin C."/>
            <person name="Gnerre S."/>
            <person name="Grabherr M."/>
            <person name="Kleber M."/>
            <person name="Mauceli E."/>
            <person name="MacCallum I."/>
        </authorList>
    </citation>
    <scope>NUCLEOTIDE SEQUENCE [LARGE SCALE GENOMIC DNA]</scope>
    <source>
        <strain evidence="5">Tucson 14030-0811.24</strain>
    </source>
</reference>
<keyword evidence="5" id="KW-1185">Reference proteome</keyword>
<sequence length="799" mass="92050">MLDDLFSEQFVCNFNDQSNLFDNNAQLQQLWNRPELWTVTELEVIIGRWLNQKNTTESQQLLSDALQLIFAFVQNNFCGPFDQIPACQNMLSKLPLKAYDPLEQLKASGEELNPNVKTGEFLVIAREILKTLIEANPNSRILNWWQLRVICLQQHILDDLAGSLYEQFKSLATTLKAQIKSFTSPELQSLLFLELANGYLQFHRSNIAADILDEMCTHLRVELKVEGLLGVRTKFQQKPLPQLCLKVVQLAEGEPTLPLAVTTNAKTKLPKLLLLEDDTRLERIRFIEPKDNDVMTLPSILQALVLAKVKQLKRSQPKDRLADEQLEPYTQTLLYQEHGPLQVRQAALLLNCHQEANQRRTVERSWKQCEECVKLLDANEEQHSLRSRLSYGFATFLQPKWHVQLQLVELLRSLGMTKSALDICLQIQAWSEVIDCYTSLELRHKAAEIIRQELEKKPTALLYCLLGDAIDDPQCYEQAWQHSKQTSGKAQAYWGNYFYRRAEYAQAMEHYEISLEINVLQEPILLRCGYSAIQLEKWESAVKYYLAYTHLEPNGFESWNNLAKALINLGDKQRAYRVLGESLKCNYSNWKVWENYMLVSVDTSHWEDAMRSYQRLNELKQHYLDQEVLTRIVYGIAKQLQDEKEAGVSSSPTLLKRIVQLLAQQSIQHGNEPLIWELSALVAATPLKKAERLVKSYRAYTAKHLSWETKSEHSLKALNLCLEVTHLSRAAIEEHVEDESEVMITSQLNSARLAATSCLSALKRAINVEVTTEQQDLVQQVEKQIAELTQVVQERMKRT</sequence>
<dbReference type="eggNOG" id="KOG1128">
    <property type="taxonomic scope" value="Eukaryota"/>
</dbReference>
<dbReference type="AlphaFoldDB" id="B4N5G5"/>
<evidence type="ECO:0000313" key="5">
    <source>
        <dbReference type="Proteomes" id="UP000007798"/>
    </source>
</evidence>
<accession>B4N5G5</accession>
<dbReference type="InterPro" id="IPR011990">
    <property type="entry name" value="TPR-like_helical_dom_sf"/>
</dbReference>
<dbReference type="Proteomes" id="UP000007798">
    <property type="component" value="Unassembled WGS sequence"/>
</dbReference>
<protein>
    <submittedName>
        <fullName evidence="4">GK20574</fullName>
    </submittedName>
</protein>
<dbReference type="EMBL" id="CH964101">
    <property type="protein sequence ID" value="EDW79604.1"/>
    <property type="molecule type" value="Genomic_DNA"/>
</dbReference>
<proteinExistence type="inferred from homology"/>
<dbReference type="PANTHER" id="PTHR16193">
    <property type="entry name" value="TETRATRICOPEPTIDE REPEAT PROTEIN 27"/>
    <property type="match status" value="1"/>
</dbReference>
<dbReference type="STRING" id="7260.B4N5G5"/>
<dbReference type="InParanoid" id="B4N5G5"/>
<dbReference type="PANTHER" id="PTHR16193:SF0">
    <property type="entry name" value="TETRATRICOPEPTIDE REPEAT PROTEIN 27"/>
    <property type="match status" value="1"/>
</dbReference>
<dbReference type="PhylomeDB" id="B4N5G5"/>
<comment type="similarity">
    <text evidence="3">Belongs to the TTC27 family.</text>
</comment>
<dbReference type="SUPFAM" id="SSF48452">
    <property type="entry name" value="TPR-like"/>
    <property type="match status" value="1"/>
</dbReference>
<dbReference type="FunCoup" id="B4N5G5">
    <property type="interactions" value="2315"/>
</dbReference>
<dbReference type="Gene3D" id="1.25.40.10">
    <property type="entry name" value="Tetratricopeptide repeat domain"/>
    <property type="match status" value="1"/>
</dbReference>
<dbReference type="HOGENOM" id="CLU_004905_2_1_1"/>